<evidence type="ECO:0000313" key="3">
    <source>
        <dbReference type="RefSeq" id="XP_018816602.1"/>
    </source>
</evidence>
<protein>
    <submittedName>
        <fullName evidence="3">Uncharacterized protein LOC108987976</fullName>
    </submittedName>
</protein>
<dbReference type="Proteomes" id="UP000235220">
    <property type="component" value="Chromosome 1"/>
</dbReference>
<proteinExistence type="predicted"/>
<sequence length="500" mass="57656">MIADDQDEKIMLAALLEGIWPRSPFMAELARKTIFTLREFMDRADDFVNAEDTLIVLTVQLERRKKIKEEEPVNDNERQAKKYCTYHKTMGHRTKDWRILFDNGSSADILFYDAFSKMGIGEDHLKPTPATLKGFTGDAVQLIGSITLPRYVGADPYVTTAMTEFLVVRTQSAYNAIIRRPTLNTLKAITSTYHLRMKSQTRAGIGEVHGEQVLARECYVQELRQGQREASIGDTKEHTVLPPRPQVMITELETRDEDALKQGEADEPLELVTLEQNHPESHIKIETKLAQKERQQLIDFLLDHKYVFVWNHKDMPRIGEEVIEHKLNVDPKARPIDLIVDAIAGHKMLSFMDAYSGYIQIKMKEADQEKTTFITDRGLYCYKVMSLGLKIAPATYQRLVKKIFKDQIGRNMEVFVDDLLVKSRELYQHVEDLKEAFQVFRWYQMKLNPTKCAFRVQLGKFLGFMVSESGIEANAKKLRVIIEMKSPTNLNEVQRQDCNC</sequence>
<dbReference type="SUPFAM" id="SSF56672">
    <property type="entry name" value="DNA/RNA polymerases"/>
    <property type="match status" value="1"/>
</dbReference>
<dbReference type="Gene3D" id="3.30.70.270">
    <property type="match status" value="1"/>
</dbReference>
<feature type="domain" description="Reverse transcriptase" evidence="1">
    <location>
        <begin position="336"/>
        <end position="465"/>
    </location>
</feature>
<dbReference type="InterPro" id="IPR043502">
    <property type="entry name" value="DNA/RNA_pol_sf"/>
</dbReference>
<dbReference type="PANTHER" id="PTHR24559">
    <property type="entry name" value="TRANSPOSON TY3-I GAG-POL POLYPROTEIN"/>
    <property type="match status" value="1"/>
</dbReference>
<organism evidence="2 3">
    <name type="scientific">Juglans regia</name>
    <name type="common">English walnut</name>
    <dbReference type="NCBI Taxonomy" id="51240"/>
    <lineage>
        <taxon>Eukaryota</taxon>
        <taxon>Viridiplantae</taxon>
        <taxon>Streptophyta</taxon>
        <taxon>Embryophyta</taxon>
        <taxon>Tracheophyta</taxon>
        <taxon>Spermatophyta</taxon>
        <taxon>Magnoliopsida</taxon>
        <taxon>eudicotyledons</taxon>
        <taxon>Gunneridae</taxon>
        <taxon>Pentapetalae</taxon>
        <taxon>rosids</taxon>
        <taxon>fabids</taxon>
        <taxon>Fagales</taxon>
        <taxon>Juglandaceae</taxon>
        <taxon>Juglans</taxon>
    </lineage>
</organism>
<gene>
    <name evidence="3" type="primary">LOC108987976</name>
</gene>
<dbReference type="CDD" id="cd01647">
    <property type="entry name" value="RT_LTR"/>
    <property type="match status" value="1"/>
</dbReference>
<dbReference type="InterPro" id="IPR043128">
    <property type="entry name" value="Rev_trsase/Diguanyl_cyclase"/>
</dbReference>
<dbReference type="Gramene" id="Jr01_10070_p1">
    <property type="protein sequence ID" value="cds.Jr01_10070_p1"/>
    <property type="gene ID" value="Jr01_10070"/>
</dbReference>
<dbReference type="Pfam" id="PF00078">
    <property type="entry name" value="RVT_1"/>
    <property type="match status" value="1"/>
</dbReference>
<dbReference type="OrthoDB" id="101614at2759"/>
<evidence type="ECO:0000313" key="2">
    <source>
        <dbReference type="Proteomes" id="UP000235220"/>
    </source>
</evidence>
<dbReference type="CDD" id="cd00303">
    <property type="entry name" value="retropepsin_like"/>
    <property type="match status" value="1"/>
</dbReference>
<dbReference type="InterPro" id="IPR000477">
    <property type="entry name" value="RT_dom"/>
</dbReference>
<accession>A0A2I4EB31</accession>
<dbReference type="GeneID" id="108987976"/>
<dbReference type="Gene3D" id="3.10.10.10">
    <property type="entry name" value="HIV Type 1 Reverse Transcriptase, subunit A, domain 1"/>
    <property type="match status" value="1"/>
</dbReference>
<keyword evidence="2" id="KW-1185">Reference proteome</keyword>
<reference evidence="3" key="1">
    <citation type="submission" date="2025-08" db="UniProtKB">
        <authorList>
            <consortium name="RefSeq"/>
        </authorList>
    </citation>
    <scope>IDENTIFICATION</scope>
    <source>
        <tissue evidence="3">Leaves</tissue>
    </source>
</reference>
<dbReference type="RefSeq" id="XP_018816602.1">
    <property type="nucleotide sequence ID" value="XM_018961057.1"/>
</dbReference>
<dbReference type="PANTHER" id="PTHR24559:SF444">
    <property type="entry name" value="REVERSE TRANSCRIPTASE DOMAIN-CONTAINING PROTEIN"/>
    <property type="match status" value="1"/>
</dbReference>
<name>A0A2I4EB31_JUGRE</name>
<dbReference type="AlphaFoldDB" id="A0A2I4EB31"/>
<dbReference type="KEGG" id="jre:108987976"/>
<evidence type="ECO:0000259" key="1">
    <source>
        <dbReference type="Pfam" id="PF00078"/>
    </source>
</evidence>
<dbReference type="InterPro" id="IPR053134">
    <property type="entry name" value="RNA-dir_DNA_polymerase"/>
</dbReference>
<dbReference type="STRING" id="51240.A0A2I4EB31"/>